<sequence length="646" mass="72444">MIKASSLIKRIFLVLIALLSLLSLFLLFDLYQPISKVKVKRALGVETSIIYDDNFSFRDLNKNGYLDIYEDYRIASNIRADDLLSKMTLEEKVGQMFHPPFTLNPDIFMLLYEIAIRGNKSTEAKIVFDHITHFNLYGNPTPKNLAKQINYFQKIASKTRLGIPISISSDPIHEVPKGGGIASFSVDGFSKWPSQLGFAATNDPKVIYEFAQIARKEYLAVGIRTALHPMSDLATEPRWARNFGTFGSNADLASKMTLAYMDGFQGKKITNKSVHTMVKHFPGGGPQEDGLDPHLYSGRNQTYPGNNFNYHLVPFKKAIDNNLKVIMPYYGIPMGISDDEVAIGFNSYILTDLLRDELGFDGVICSDWGIISGRHWGVENLSIKERYKKSFLAGIDQYGGEDDPEHIIKLVNDGEISVTDINNSVKRILINKFDLGLFEDPYVNVNNVEKIVATDEHNQAGLDAQRKSIVLLENDGLLPLKSESKVFIDGLDIKIGSKFGNVTKSHKDADVVIMYVHTVFNGNQESGINRLFDNFLSTLFPNGNLNFNDEIKNKIKKYSENKKLILVVDLNRPAILSEIKSNASALIGTFGVLDQVIYEAIYGDFNPNGKLPFEIPSSMEEVINQKEDLPDDTENPTYVFGYGLSY</sequence>
<dbReference type="AlphaFoldDB" id="J4KS93"/>
<evidence type="ECO:0000313" key="9">
    <source>
        <dbReference type="EMBL" id="EJP72304.1"/>
    </source>
</evidence>
<dbReference type="Pfam" id="PF01915">
    <property type="entry name" value="Glyco_hydro_3_C"/>
    <property type="match status" value="1"/>
</dbReference>
<evidence type="ECO:0000259" key="7">
    <source>
        <dbReference type="Pfam" id="PF00933"/>
    </source>
</evidence>
<dbReference type="EC" id="3.2.1.21" evidence="3"/>
<dbReference type="InterPro" id="IPR017853">
    <property type="entry name" value="GH"/>
</dbReference>
<gene>
    <name evidence="9" type="ORF">NT01SARS_0802</name>
</gene>
<dbReference type="Gene3D" id="3.20.20.300">
    <property type="entry name" value="Glycoside hydrolase, family 3, N-terminal domain"/>
    <property type="match status" value="1"/>
</dbReference>
<feature type="domain" description="Glycoside hydrolase family 3 C-terminal" evidence="8">
    <location>
        <begin position="499"/>
        <end position="646"/>
    </location>
</feature>
<dbReference type="GO" id="GO:0009251">
    <property type="term" value="P:glucan catabolic process"/>
    <property type="evidence" value="ECO:0007669"/>
    <property type="project" value="TreeGrafter"/>
</dbReference>
<dbReference type="STRING" id="1123866.NT01SARS_0802"/>
<accession>J4KS93</accession>
<evidence type="ECO:0000256" key="2">
    <source>
        <dbReference type="ARBA" id="ARBA00005336"/>
    </source>
</evidence>
<dbReference type="PANTHER" id="PTHR30620">
    <property type="entry name" value="PERIPLASMIC BETA-GLUCOSIDASE-RELATED"/>
    <property type="match status" value="1"/>
</dbReference>
<dbReference type="Proteomes" id="UP000010305">
    <property type="component" value="Unassembled WGS sequence"/>
</dbReference>
<dbReference type="PANTHER" id="PTHR30620:SF16">
    <property type="entry name" value="LYSOSOMAL BETA GLUCOSIDASE"/>
    <property type="match status" value="1"/>
</dbReference>
<dbReference type="SUPFAM" id="SSF52279">
    <property type="entry name" value="Beta-D-glucan exohydrolase, C-terminal domain"/>
    <property type="match status" value="1"/>
</dbReference>
<dbReference type="InterPro" id="IPR036881">
    <property type="entry name" value="Glyco_hydro_3_C_sf"/>
</dbReference>
<evidence type="ECO:0000256" key="5">
    <source>
        <dbReference type="ARBA" id="ARBA00022801"/>
    </source>
</evidence>
<keyword evidence="6" id="KW-0326">Glycosidase</keyword>
<evidence type="ECO:0000256" key="3">
    <source>
        <dbReference type="ARBA" id="ARBA00012744"/>
    </source>
</evidence>
<dbReference type="EMBL" id="JH611156">
    <property type="protein sequence ID" value="EJP72304.1"/>
    <property type="molecule type" value="Genomic_DNA"/>
</dbReference>
<dbReference type="HOGENOM" id="CLU_004542_8_2_6"/>
<dbReference type="GO" id="GO:0008422">
    <property type="term" value="F:beta-glucosidase activity"/>
    <property type="evidence" value="ECO:0007669"/>
    <property type="project" value="UniProtKB-EC"/>
</dbReference>
<evidence type="ECO:0000256" key="4">
    <source>
        <dbReference type="ARBA" id="ARBA00022729"/>
    </source>
</evidence>
<reference evidence="9 10" key="1">
    <citation type="journal article" date="2012" name="ISME J.">
        <title>Genomic insights to SAR86, an abundant and uncultivated marine bacterial lineage.</title>
        <authorList>
            <person name="Dupont C.L."/>
            <person name="Rusch D.B."/>
            <person name="Yooseph S."/>
            <person name="Lombardo M.J."/>
            <person name="Richter R.A."/>
            <person name="Valas R."/>
            <person name="Novotny M."/>
            <person name="Yee-Greenbaum J."/>
            <person name="Selengut J.D."/>
            <person name="Haft D.H."/>
            <person name="Halpern A.L."/>
            <person name="Lasken R.S."/>
            <person name="Nealson K."/>
            <person name="Friedman R."/>
            <person name="Venter J.C."/>
        </authorList>
    </citation>
    <scope>NUCLEOTIDE SEQUENCE [LARGE SCALE GENOMIC DNA]</scope>
</reference>
<organism evidence="9 10">
    <name type="scientific">SAR86 cluster bacterium SAR86A</name>
    <dbReference type="NCBI Taxonomy" id="1123866"/>
    <lineage>
        <taxon>Bacteria</taxon>
        <taxon>Pseudomonadati</taxon>
        <taxon>Pseudomonadota</taxon>
        <taxon>Gammaproteobacteria</taxon>
        <taxon>SAR86 cluster</taxon>
    </lineage>
</organism>
<dbReference type="InterPro" id="IPR001764">
    <property type="entry name" value="Glyco_hydro_3_N"/>
</dbReference>
<keyword evidence="5" id="KW-0378">Hydrolase</keyword>
<dbReference type="Gene3D" id="3.40.50.1700">
    <property type="entry name" value="Glycoside hydrolase family 3 C-terminal domain"/>
    <property type="match status" value="1"/>
</dbReference>
<evidence type="ECO:0000256" key="6">
    <source>
        <dbReference type="ARBA" id="ARBA00023295"/>
    </source>
</evidence>
<dbReference type="Pfam" id="PF00933">
    <property type="entry name" value="Glyco_hydro_3"/>
    <property type="match status" value="1"/>
</dbReference>
<feature type="domain" description="Glycoside hydrolase family 3 N-terminal" evidence="7">
    <location>
        <begin position="88"/>
        <end position="429"/>
    </location>
</feature>
<dbReference type="PRINTS" id="PR00133">
    <property type="entry name" value="GLHYDRLASE3"/>
</dbReference>
<evidence type="ECO:0000313" key="10">
    <source>
        <dbReference type="Proteomes" id="UP000010305"/>
    </source>
</evidence>
<comment type="similarity">
    <text evidence="2">Belongs to the glycosyl hydrolase 3 family.</text>
</comment>
<proteinExistence type="inferred from homology"/>
<comment type="catalytic activity">
    <reaction evidence="1">
        <text>Hydrolysis of terminal, non-reducing beta-D-glucosyl residues with release of beta-D-glucose.</text>
        <dbReference type="EC" id="3.2.1.21"/>
    </reaction>
</comment>
<dbReference type="InterPro" id="IPR036962">
    <property type="entry name" value="Glyco_hydro_3_N_sf"/>
</dbReference>
<name>J4KS93_9GAMM</name>
<evidence type="ECO:0000256" key="1">
    <source>
        <dbReference type="ARBA" id="ARBA00000448"/>
    </source>
</evidence>
<dbReference type="InterPro" id="IPR051915">
    <property type="entry name" value="Cellulose_Degrad_GH3"/>
</dbReference>
<evidence type="ECO:0000259" key="8">
    <source>
        <dbReference type="Pfam" id="PF01915"/>
    </source>
</evidence>
<dbReference type="InterPro" id="IPR002772">
    <property type="entry name" value="Glyco_hydro_3_C"/>
</dbReference>
<dbReference type="SUPFAM" id="SSF51445">
    <property type="entry name" value="(Trans)glycosidases"/>
    <property type="match status" value="1"/>
</dbReference>
<keyword evidence="4" id="KW-0732">Signal</keyword>
<protein>
    <recommendedName>
        <fullName evidence="3">beta-glucosidase</fullName>
        <ecNumber evidence="3">3.2.1.21</ecNumber>
    </recommendedName>
</protein>